<dbReference type="EMBL" id="GG663746">
    <property type="protein sequence ID" value="EEH53268.1"/>
    <property type="molecule type" value="Genomic_DNA"/>
</dbReference>
<dbReference type="OrthoDB" id="20681at2759"/>
<dbReference type="GeneID" id="9688130"/>
<keyword evidence="2" id="KW-1185">Reference proteome</keyword>
<evidence type="ECO:0000313" key="2">
    <source>
        <dbReference type="Proteomes" id="UP000001876"/>
    </source>
</evidence>
<dbReference type="GO" id="GO:0005743">
    <property type="term" value="C:mitochondrial inner membrane"/>
    <property type="evidence" value="ECO:0007669"/>
    <property type="project" value="TreeGrafter"/>
</dbReference>
<feature type="non-terminal residue" evidence="1">
    <location>
        <position position="111"/>
    </location>
</feature>
<dbReference type="OMA" id="VGCGARI"/>
<dbReference type="AlphaFoldDB" id="C1N3X3"/>
<dbReference type="PANTHER" id="PTHR21192:SF2">
    <property type="entry name" value="NADH DEHYDROGENASE [UBIQUINONE] 1 ALPHA SUBCOMPLEX ASSEMBLY FACTOR 3"/>
    <property type="match status" value="1"/>
</dbReference>
<dbReference type="InterPro" id="IPR007523">
    <property type="entry name" value="NDUFAF3/AAMDC"/>
</dbReference>
<dbReference type="KEGG" id="mpp:MICPUCDRAFT_7953"/>
<accession>C1N3X3</accession>
<evidence type="ECO:0000313" key="1">
    <source>
        <dbReference type="EMBL" id="EEH53268.1"/>
    </source>
</evidence>
<proteinExistence type="predicted"/>
<dbReference type="RefSeq" id="XP_003062449.1">
    <property type="nucleotide sequence ID" value="XM_003062403.1"/>
</dbReference>
<dbReference type="STRING" id="564608.C1N3X3"/>
<gene>
    <name evidence="1" type="ORF">MICPUCDRAFT_7953</name>
</gene>
<dbReference type="SUPFAM" id="SSF64076">
    <property type="entry name" value="MTH938-like"/>
    <property type="match status" value="1"/>
</dbReference>
<organism evidence="2">
    <name type="scientific">Micromonas pusilla (strain CCMP1545)</name>
    <name type="common">Picoplanktonic green alga</name>
    <dbReference type="NCBI Taxonomy" id="564608"/>
    <lineage>
        <taxon>Eukaryota</taxon>
        <taxon>Viridiplantae</taxon>
        <taxon>Chlorophyta</taxon>
        <taxon>Mamiellophyceae</taxon>
        <taxon>Mamiellales</taxon>
        <taxon>Mamiellaceae</taxon>
        <taxon>Micromonas</taxon>
    </lineage>
</organism>
<reference evidence="1 2" key="1">
    <citation type="journal article" date="2009" name="Science">
        <title>Green evolution and dynamic adaptations revealed by genomes of the marine picoeukaryotes Micromonas.</title>
        <authorList>
            <person name="Worden A.Z."/>
            <person name="Lee J.H."/>
            <person name="Mock T."/>
            <person name="Rouze P."/>
            <person name="Simmons M.P."/>
            <person name="Aerts A.L."/>
            <person name="Allen A.E."/>
            <person name="Cuvelier M.L."/>
            <person name="Derelle E."/>
            <person name="Everett M.V."/>
            <person name="Foulon E."/>
            <person name="Grimwood J."/>
            <person name="Gundlach H."/>
            <person name="Henrissat B."/>
            <person name="Napoli C."/>
            <person name="McDonald S.M."/>
            <person name="Parker M.S."/>
            <person name="Rombauts S."/>
            <person name="Salamov A."/>
            <person name="Von Dassow P."/>
            <person name="Badger J.H."/>
            <person name="Coutinho P.M."/>
            <person name="Demir E."/>
            <person name="Dubchak I."/>
            <person name="Gentemann C."/>
            <person name="Eikrem W."/>
            <person name="Gready J.E."/>
            <person name="John U."/>
            <person name="Lanier W."/>
            <person name="Lindquist E.A."/>
            <person name="Lucas S."/>
            <person name="Mayer K.F."/>
            <person name="Moreau H."/>
            <person name="Not F."/>
            <person name="Otillar R."/>
            <person name="Panaud O."/>
            <person name="Pangilinan J."/>
            <person name="Paulsen I."/>
            <person name="Piegu B."/>
            <person name="Poliakov A."/>
            <person name="Robbens S."/>
            <person name="Schmutz J."/>
            <person name="Toulza E."/>
            <person name="Wyss T."/>
            <person name="Zelensky A."/>
            <person name="Zhou K."/>
            <person name="Armbrust E.V."/>
            <person name="Bhattacharya D."/>
            <person name="Goodenough U.W."/>
            <person name="Van de Peer Y."/>
            <person name="Grigoriev I.V."/>
        </authorList>
    </citation>
    <scope>NUCLEOTIDE SEQUENCE [LARGE SCALE GENOMIC DNA]</scope>
    <source>
        <strain evidence="1 2">CCMP1545</strain>
    </source>
</reference>
<dbReference type="GO" id="GO:0032981">
    <property type="term" value="P:mitochondrial respiratory chain complex I assembly"/>
    <property type="evidence" value="ECO:0007669"/>
    <property type="project" value="TreeGrafter"/>
</dbReference>
<dbReference type="InterPro" id="IPR036748">
    <property type="entry name" value="MTH938-like_sf"/>
</dbReference>
<dbReference type="Proteomes" id="UP000001876">
    <property type="component" value="Unassembled WGS sequence"/>
</dbReference>
<dbReference type="PANTHER" id="PTHR21192">
    <property type="entry name" value="NUCLEAR PROTEIN E3-3"/>
    <property type="match status" value="1"/>
</dbReference>
<dbReference type="Pfam" id="PF04430">
    <property type="entry name" value="DUF498"/>
    <property type="match status" value="1"/>
</dbReference>
<sequence length="111" mass="12052">IDTYTPRGFVVGGVEYRGSVFLYQELSLLWSVNELRDVTPESLLAARAVTPPPALLIVGTGKTLEPLPRETLDAFRNCDTALEVLDTPNAIATFNILVQEGRSVAAAMIHP</sequence>
<dbReference type="eggNOG" id="KOG3363">
    <property type="taxonomic scope" value="Eukaryota"/>
</dbReference>
<name>C1N3X3_MICPC</name>
<dbReference type="Gene3D" id="3.40.1230.10">
    <property type="entry name" value="MTH938-like"/>
    <property type="match status" value="1"/>
</dbReference>
<feature type="non-terminal residue" evidence="1">
    <location>
        <position position="1"/>
    </location>
</feature>
<protein>
    <submittedName>
        <fullName evidence="1">Predicted protein</fullName>
    </submittedName>
</protein>